<comment type="subcellular location">
    <subcellularLocation>
        <location evidence="1">Cell membrane</location>
        <topology evidence="1">Multi-pass membrane protein</topology>
    </subcellularLocation>
</comment>
<dbReference type="PANTHER" id="PTHR30572">
    <property type="entry name" value="MEMBRANE COMPONENT OF TRANSPORTER-RELATED"/>
    <property type="match status" value="1"/>
</dbReference>
<dbReference type="GO" id="GO:0022857">
    <property type="term" value="F:transmembrane transporter activity"/>
    <property type="evidence" value="ECO:0007669"/>
    <property type="project" value="TreeGrafter"/>
</dbReference>
<evidence type="ECO:0000256" key="5">
    <source>
        <dbReference type="ARBA" id="ARBA00023136"/>
    </source>
</evidence>
<evidence type="ECO:0000256" key="1">
    <source>
        <dbReference type="ARBA" id="ARBA00004651"/>
    </source>
</evidence>
<name>A0A833P3C8_UNCSA</name>
<keyword evidence="9" id="KW-0449">Lipoprotein</keyword>
<keyword evidence="2" id="KW-1003">Cell membrane</keyword>
<evidence type="ECO:0000256" key="3">
    <source>
        <dbReference type="ARBA" id="ARBA00022692"/>
    </source>
</evidence>
<feature type="domain" description="ABC3 transporter permease C-terminal" evidence="8">
    <location>
        <begin position="274"/>
        <end position="398"/>
    </location>
</feature>
<sequence length="409" mass="45913">MIKLSWANIFRHKKQSFLLGLTIVLCSALMIFSNAYNHAIQTNLTRTLIDSSTGDILIFSSLNNPAGISLGSPQNNLEFLNNKKELIKSLKTLFPDIVGITTKAYVSSMVSHKDRLDWVFIETFEANKGQNIFPEIKVKQGRYFNEEKPEVMIAEGARKFFNFKIGEAIIFFTQAADGSISAVKAQFVGLASGTPFQQWNVWMNQKGFNELMRLDNQTLSLALKFPKHTNLDQTAKSINTRFEQTGHEARAYTWKELGGSFEVLAVANRIIGYIGVVIILIIIIFSIVNNVNMNLYERQNEIGIMLAMGLSQKTIRHLFSLEIVFISFIFSVIGALAGLFFSLIIYNIGIPAYIGALKFLFGGDCLRPMLTISGIIVPVVSINLLVAVTAYYSIRKINRYKIIDLLYAD</sequence>
<keyword evidence="3 7" id="KW-0812">Transmembrane</keyword>
<dbReference type="InterPro" id="IPR003838">
    <property type="entry name" value="ABC3_permease_C"/>
</dbReference>
<organism evidence="9 10">
    <name type="scientific">Candidatus Saganbacteria bacterium</name>
    <dbReference type="NCBI Taxonomy" id="2575572"/>
    <lineage>
        <taxon>Bacteria</taxon>
        <taxon>Bacillati</taxon>
        <taxon>Saganbacteria</taxon>
    </lineage>
</organism>
<evidence type="ECO:0000259" key="8">
    <source>
        <dbReference type="Pfam" id="PF02687"/>
    </source>
</evidence>
<dbReference type="Proteomes" id="UP000488506">
    <property type="component" value="Unassembled WGS sequence"/>
</dbReference>
<feature type="transmembrane region" description="Helical" evidence="7">
    <location>
        <begin position="369"/>
        <end position="392"/>
    </location>
</feature>
<dbReference type="Pfam" id="PF02687">
    <property type="entry name" value="FtsX"/>
    <property type="match status" value="1"/>
</dbReference>
<comment type="caution">
    <text evidence="9">The sequence shown here is derived from an EMBL/GenBank/DDBJ whole genome shotgun (WGS) entry which is preliminary data.</text>
</comment>
<evidence type="ECO:0000256" key="4">
    <source>
        <dbReference type="ARBA" id="ARBA00022989"/>
    </source>
</evidence>
<dbReference type="AlphaFoldDB" id="A0A833P3C8"/>
<keyword evidence="5 7" id="KW-0472">Membrane</keyword>
<comment type="similarity">
    <text evidence="6">Belongs to the ABC-4 integral membrane protein family.</text>
</comment>
<evidence type="ECO:0000256" key="2">
    <source>
        <dbReference type="ARBA" id="ARBA00022475"/>
    </source>
</evidence>
<dbReference type="EMBL" id="WPAF01000007">
    <property type="protein sequence ID" value="KAF0134540.1"/>
    <property type="molecule type" value="Genomic_DNA"/>
</dbReference>
<accession>A0A833P3C8</accession>
<proteinExistence type="inferred from homology"/>
<keyword evidence="4 7" id="KW-1133">Transmembrane helix</keyword>
<feature type="transmembrane region" description="Helical" evidence="7">
    <location>
        <begin position="323"/>
        <end position="349"/>
    </location>
</feature>
<dbReference type="PANTHER" id="PTHR30572:SF4">
    <property type="entry name" value="ABC TRANSPORTER PERMEASE YTRF"/>
    <property type="match status" value="1"/>
</dbReference>
<evidence type="ECO:0000256" key="7">
    <source>
        <dbReference type="SAM" id="Phobius"/>
    </source>
</evidence>
<gene>
    <name evidence="9" type="ORF">FD145_558</name>
</gene>
<evidence type="ECO:0000313" key="10">
    <source>
        <dbReference type="Proteomes" id="UP000488506"/>
    </source>
</evidence>
<reference evidence="9 10" key="1">
    <citation type="submission" date="2019-12" db="EMBL/GenBank/DDBJ databases">
        <authorList>
            <person name="Wolfe R."/>
            <person name="Danczak R."/>
            <person name="Wilkins M."/>
        </authorList>
    </citation>
    <scope>NUCLEOTIDE SEQUENCE [LARGE SCALE GENOMIC DNA]</scope>
    <source>
        <strain evidence="9">X2_MaxBin.013</strain>
    </source>
</reference>
<feature type="transmembrane region" description="Helical" evidence="7">
    <location>
        <begin position="270"/>
        <end position="288"/>
    </location>
</feature>
<evidence type="ECO:0000256" key="6">
    <source>
        <dbReference type="ARBA" id="ARBA00038076"/>
    </source>
</evidence>
<dbReference type="InterPro" id="IPR050250">
    <property type="entry name" value="Macrolide_Exporter_MacB"/>
</dbReference>
<evidence type="ECO:0000313" key="9">
    <source>
        <dbReference type="EMBL" id="KAF0134540.1"/>
    </source>
</evidence>
<dbReference type="GO" id="GO:0005886">
    <property type="term" value="C:plasma membrane"/>
    <property type="evidence" value="ECO:0007669"/>
    <property type="project" value="UniProtKB-SubCell"/>
</dbReference>
<protein>
    <submittedName>
        <fullName evidence="9">ABC-type transport system (Lipoprotein release) permease component</fullName>
    </submittedName>
</protein>